<evidence type="ECO:0000256" key="4">
    <source>
        <dbReference type="ARBA" id="ARBA00022729"/>
    </source>
</evidence>
<accession>A0A1J1IC94</accession>
<keyword evidence="6" id="KW-1015">Disulfide bond</keyword>
<comment type="similarity">
    <text evidence="1">Belongs to the palmitoyl-protein thioesterase family.</text>
</comment>
<evidence type="ECO:0000313" key="9">
    <source>
        <dbReference type="EMBL" id="CRK97172.1"/>
    </source>
</evidence>
<gene>
    <name evidence="9" type="ORF">CLUMA_CG010569</name>
</gene>
<keyword evidence="4" id="KW-0732">Signal</keyword>
<dbReference type="EMBL" id="CVRI01000047">
    <property type="protein sequence ID" value="CRK97172.1"/>
    <property type="molecule type" value="Genomic_DNA"/>
</dbReference>
<evidence type="ECO:0000256" key="2">
    <source>
        <dbReference type="ARBA" id="ARBA00012423"/>
    </source>
</evidence>
<sequence>MLKNVLQLVIVICSFIEFVRLENYLPILLWHSAGAPCIGTEINTYINFIKLKLGNDVYIRSACLDNNPSIDNFKSLTIHPFDQIKYIHNVILHDKKFANGYNAIGLSQGGLFMRALAQMYPNPPMRNLITLGTPHQGVHHYPRCQQTLGSICNHIRSSINHIAYLPWIQKSVVPLTYWHDTNHQRYRRKSSFLAVINNERYYNENYVSNLLKLNRIVLVKYRKDISIVPSESSWFGYYNSNRVEYPMEETEIYKKNSLGLRYLKDSGKMVFLMGPVDHLNFDPAWFELNIIPYLI</sequence>
<dbReference type="Gene3D" id="3.40.50.1820">
    <property type="entry name" value="alpha/beta hydrolase"/>
    <property type="match status" value="1"/>
</dbReference>
<dbReference type="GO" id="GO:0008474">
    <property type="term" value="F:palmitoyl-(protein) hydrolase activity"/>
    <property type="evidence" value="ECO:0007669"/>
    <property type="project" value="UniProtKB-EC"/>
</dbReference>
<dbReference type="STRING" id="568069.A0A1J1IC94"/>
<name>A0A1J1IC94_9DIPT</name>
<keyword evidence="10" id="KW-1185">Reference proteome</keyword>
<evidence type="ECO:0000256" key="5">
    <source>
        <dbReference type="ARBA" id="ARBA00022801"/>
    </source>
</evidence>
<dbReference type="PRINTS" id="PR00414">
    <property type="entry name" value="PPTHIESTRASE"/>
</dbReference>
<dbReference type="PANTHER" id="PTHR11247">
    <property type="entry name" value="PALMITOYL-PROTEIN THIOESTERASE/DOLICHYLDIPHOSPHATASE 1"/>
    <property type="match status" value="1"/>
</dbReference>
<dbReference type="PANTHER" id="PTHR11247:SF8">
    <property type="entry name" value="PALMITOYL-PROTEIN THIOESTERASE 1"/>
    <property type="match status" value="1"/>
</dbReference>
<dbReference type="SUPFAM" id="SSF53474">
    <property type="entry name" value="alpha/beta-Hydrolases"/>
    <property type="match status" value="1"/>
</dbReference>
<dbReference type="GO" id="GO:0005764">
    <property type="term" value="C:lysosome"/>
    <property type="evidence" value="ECO:0007669"/>
    <property type="project" value="TreeGrafter"/>
</dbReference>
<keyword evidence="7" id="KW-0325">Glycoprotein</keyword>
<dbReference type="Pfam" id="PF02089">
    <property type="entry name" value="Palm_thioest"/>
    <property type="match status" value="1"/>
</dbReference>
<evidence type="ECO:0000256" key="6">
    <source>
        <dbReference type="ARBA" id="ARBA00023157"/>
    </source>
</evidence>
<dbReference type="EC" id="3.1.2.22" evidence="2"/>
<evidence type="ECO:0000313" key="10">
    <source>
        <dbReference type="Proteomes" id="UP000183832"/>
    </source>
</evidence>
<dbReference type="InterPro" id="IPR029058">
    <property type="entry name" value="AB_hydrolase_fold"/>
</dbReference>
<dbReference type="OrthoDB" id="155976at2759"/>
<dbReference type="Proteomes" id="UP000183832">
    <property type="component" value="Unassembled WGS sequence"/>
</dbReference>
<evidence type="ECO:0000256" key="3">
    <source>
        <dbReference type="ARBA" id="ARBA00014212"/>
    </source>
</evidence>
<evidence type="ECO:0000256" key="7">
    <source>
        <dbReference type="ARBA" id="ARBA00023180"/>
    </source>
</evidence>
<protein>
    <recommendedName>
        <fullName evidence="3">Palmitoyl-protein thioesterase 1</fullName>
        <ecNumber evidence="2">3.1.2.22</ecNumber>
    </recommendedName>
    <alternativeName>
        <fullName evidence="8">Palmitoyl-protein hydrolase 1</fullName>
    </alternativeName>
</protein>
<evidence type="ECO:0000256" key="1">
    <source>
        <dbReference type="ARBA" id="ARBA00010758"/>
    </source>
</evidence>
<keyword evidence="5" id="KW-0378">Hydrolase</keyword>
<dbReference type="InterPro" id="IPR002472">
    <property type="entry name" value="Palm_thioest"/>
</dbReference>
<dbReference type="AlphaFoldDB" id="A0A1J1IC94"/>
<proteinExistence type="inferred from homology"/>
<organism evidence="9 10">
    <name type="scientific">Clunio marinus</name>
    <dbReference type="NCBI Taxonomy" id="568069"/>
    <lineage>
        <taxon>Eukaryota</taxon>
        <taxon>Metazoa</taxon>
        <taxon>Ecdysozoa</taxon>
        <taxon>Arthropoda</taxon>
        <taxon>Hexapoda</taxon>
        <taxon>Insecta</taxon>
        <taxon>Pterygota</taxon>
        <taxon>Neoptera</taxon>
        <taxon>Endopterygota</taxon>
        <taxon>Diptera</taxon>
        <taxon>Nematocera</taxon>
        <taxon>Chironomoidea</taxon>
        <taxon>Chironomidae</taxon>
        <taxon>Clunio</taxon>
    </lineage>
</organism>
<dbReference type="GO" id="GO:0006898">
    <property type="term" value="P:receptor-mediated endocytosis"/>
    <property type="evidence" value="ECO:0007669"/>
    <property type="project" value="TreeGrafter"/>
</dbReference>
<evidence type="ECO:0000256" key="8">
    <source>
        <dbReference type="ARBA" id="ARBA00031934"/>
    </source>
</evidence>
<reference evidence="9 10" key="1">
    <citation type="submission" date="2015-04" db="EMBL/GenBank/DDBJ databases">
        <authorList>
            <person name="Syromyatnikov M.Y."/>
            <person name="Popov V.N."/>
        </authorList>
    </citation>
    <scope>NUCLEOTIDE SEQUENCE [LARGE SCALE GENOMIC DNA]</scope>
</reference>